<accession>A0A1Y1SYC3</accession>
<organism evidence="1 2">
    <name type="scientific">Zunongwangia atlantica 22II14-10F7</name>
    <dbReference type="NCBI Taxonomy" id="1185767"/>
    <lineage>
        <taxon>Bacteria</taxon>
        <taxon>Pseudomonadati</taxon>
        <taxon>Bacteroidota</taxon>
        <taxon>Flavobacteriia</taxon>
        <taxon>Flavobacteriales</taxon>
        <taxon>Flavobacteriaceae</taxon>
        <taxon>Zunongwangia</taxon>
    </lineage>
</organism>
<reference evidence="1 2" key="1">
    <citation type="submission" date="2013-04" db="EMBL/GenBank/DDBJ databases">
        <title>Zunongwangia sp. 22II14-10F7 Genome Sequencing.</title>
        <authorList>
            <person name="Lai Q."/>
            <person name="Shao Z."/>
        </authorList>
    </citation>
    <scope>NUCLEOTIDE SEQUENCE [LARGE SCALE GENOMIC DNA]</scope>
    <source>
        <strain evidence="1 2">22II14-10F7</strain>
    </source>
</reference>
<dbReference type="RefSeq" id="WP_245801680.1">
    <property type="nucleotide sequence ID" value="NZ_ARYN01000025.1"/>
</dbReference>
<sequence>MAEETIYLKEVLEIMRTPNSEGKAVKFDISVRTFNRNSKTGGALNSYENAKLVMKEKGMDKDSIYALQHFKKPKTPKIRKNPQHFENKTRNIRLENGEVKKIHIRYIISFNGKKVIY</sequence>
<gene>
    <name evidence="1" type="ORF">IIF7_19029</name>
</gene>
<dbReference type="EMBL" id="ARYN01000025">
    <property type="protein sequence ID" value="ORL43776.1"/>
    <property type="molecule type" value="Genomic_DNA"/>
</dbReference>
<evidence type="ECO:0000313" key="1">
    <source>
        <dbReference type="EMBL" id="ORL43776.1"/>
    </source>
</evidence>
<evidence type="ECO:0000313" key="2">
    <source>
        <dbReference type="Proteomes" id="UP000192746"/>
    </source>
</evidence>
<name>A0A1Y1SYC3_9FLAO</name>
<keyword evidence="2" id="KW-1185">Reference proteome</keyword>
<dbReference type="STRING" id="1185767.IIF7_19029"/>
<dbReference type="Proteomes" id="UP000192746">
    <property type="component" value="Unassembled WGS sequence"/>
</dbReference>
<dbReference type="AlphaFoldDB" id="A0A1Y1SYC3"/>
<protein>
    <submittedName>
        <fullName evidence="1">Uncharacterized protein</fullName>
    </submittedName>
</protein>
<proteinExistence type="predicted"/>
<comment type="caution">
    <text evidence="1">The sequence shown here is derived from an EMBL/GenBank/DDBJ whole genome shotgun (WGS) entry which is preliminary data.</text>
</comment>